<protein>
    <recommendedName>
        <fullName evidence="3">Glutamate dehydrogenase</fullName>
    </recommendedName>
</protein>
<evidence type="ECO:0000256" key="4">
    <source>
        <dbReference type="PIRSR" id="PIRSR000185-1"/>
    </source>
</evidence>
<feature type="binding site" evidence="5">
    <location>
        <position position="224"/>
    </location>
    <ligand>
        <name>NAD(+)</name>
        <dbReference type="ChEBI" id="CHEBI:57540"/>
    </ligand>
</feature>
<organism evidence="9 10">
    <name type="scientific">Candidatus Brocadia fulgida</name>
    <dbReference type="NCBI Taxonomy" id="380242"/>
    <lineage>
        <taxon>Bacteria</taxon>
        <taxon>Pseudomonadati</taxon>
        <taxon>Planctomycetota</taxon>
        <taxon>Candidatus Brocadiia</taxon>
        <taxon>Candidatus Brocadiales</taxon>
        <taxon>Candidatus Brocadiaceae</taxon>
        <taxon>Candidatus Brocadia</taxon>
    </lineage>
</organism>
<dbReference type="InterPro" id="IPR046346">
    <property type="entry name" value="Aminoacid_DH-like_N_sf"/>
</dbReference>
<dbReference type="PIRSF" id="PIRSF000185">
    <property type="entry name" value="Glu_DH"/>
    <property type="match status" value="1"/>
</dbReference>
<dbReference type="CDD" id="cd01076">
    <property type="entry name" value="NAD_bind_1_Glu_DH"/>
    <property type="match status" value="1"/>
</dbReference>
<evidence type="ECO:0000313" key="10">
    <source>
        <dbReference type="Proteomes" id="UP000034954"/>
    </source>
</evidence>
<feature type="active site" description="Proton donor" evidence="4">
    <location>
        <position position="109"/>
    </location>
</feature>
<feature type="binding site" evidence="5">
    <location>
        <position position="97"/>
    </location>
    <ligand>
        <name>substrate</name>
    </ligand>
</feature>
<dbReference type="InterPro" id="IPR033524">
    <property type="entry name" value="Glu/Leu/Phe/Val_DH_AS"/>
</dbReference>
<keyword evidence="10" id="KW-1185">Reference proteome</keyword>
<dbReference type="SMART" id="SM00839">
    <property type="entry name" value="ELFV_dehydrog"/>
    <property type="match status" value="1"/>
</dbReference>
<dbReference type="Pfam" id="PF02812">
    <property type="entry name" value="ELFV_dehydrog_N"/>
    <property type="match status" value="1"/>
</dbReference>
<feature type="domain" description="Glutamate/phenylalanine/leucine/valine/L-tryptophan dehydrogenase C-terminal" evidence="8">
    <location>
        <begin position="186"/>
        <end position="416"/>
    </location>
</feature>
<dbReference type="FunFam" id="3.40.50.10860:FF:000003">
    <property type="entry name" value="Glutamate dehydrogenase"/>
    <property type="match status" value="1"/>
</dbReference>
<keyword evidence="5" id="KW-0547">Nucleotide-binding</keyword>
<dbReference type="GO" id="GO:0000166">
    <property type="term" value="F:nucleotide binding"/>
    <property type="evidence" value="ECO:0007669"/>
    <property type="project" value="UniProtKB-KW"/>
</dbReference>
<dbReference type="PATRIC" id="fig|380242.3.peg.34"/>
<dbReference type="InterPro" id="IPR033922">
    <property type="entry name" value="NAD_bind_Glu_DH"/>
</dbReference>
<evidence type="ECO:0000256" key="3">
    <source>
        <dbReference type="PIRNR" id="PIRNR000185"/>
    </source>
</evidence>
<dbReference type="EMBL" id="LAQJ01000006">
    <property type="protein sequence ID" value="KKO21229.1"/>
    <property type="molecule type" value="Genomic_DNA"/>
</dbReference>
<dbReference type="Proteomes" id="UP000034954">
    <property type="component" value="Unassembled WGS sequence"/>
</dbReference>
<accession>A0A0M2V3J0</accession>
<dbReference type="InterPro" id="IPR014362">
    <property type="entry name" value="Glu_DH"/>
</dbReference>
<sequence length="419" mass="46068">MRQNAATPNAWETALAQFDQVAKLMSLSVDISQVLRNFDRALTVSVPIRMDDGSLKVFTGFRVQHNAARGPYKGGIRYHPELTFDDLKALAMEMTWKCSLAGVPFGGAKGGIVCNPKTLSKGELERLTRRYTYAIMPIIGIEKDIPAPDVNTNEQIMAWMMDTYSINNGYCTPGIVTGKPINVGGSLGRTDATGLGIAHTIANATRYKKMNPKNLKVVIQGYGNVGSAVGKFLSEMGCRIVAVSSSKGGIYNPKGLDHHALLKHYQESGSFDRFPRAEGITNESLLELPCDVLVPAAMSNQITKENADRIRAKLIVEGANGPTTIEADRRLNERKIPVIPDILANAGGVIVSYFEWVQDVQCYFWCEHEVNEKLKNILDRTYEAVHAFAQEKKLSMRTAAMSIAIKRIADAISVRGLYP</sequence>
<dbReference type="SUPFAM" id="SSF51735">
    <property type="entry name" value="NAD(P)-binding Rossmann-fold domains"/>
    <property type="match status" value="1"/>
</dbReference>
<feature type="binding site" evidence="5">
    <location>
        <position position="73"/>
    </location>
    <ligand>
        <name>substrate</name>
    </ligand>
</feature>
<dbReference type="Pfam" id="PF00208">
    <property type="entry name" value="ELFV_dehydrog"/>
    <property type="match status" value="1"/>
</dbReference>
<dbReference type="PROSITE" id="PS00074">
    <property type="entry name" value="GLFV_DEHYDROGENASE"/>
    <property type="match status" value="1"/>
</dbReference>
<gene>
    <name evidence="9" type="ORF">BROFUL_00024</name>
</gene>
<comment type="caution">
    <text evidence="9">The sequence shown here is derived from an EMBL/GenBank/DDBJ whole genome shotgun (WGS) entry which is preliminary data.</text>
</comment>
<dbReference type="PANTHER" id="PTHR11606:SF13">
    <property type="entry name" value="GLUTAMATE DEHYDROGENASE 1, MITOCHONDRIAL"/>
    <property type="match status" value="1"/>
</dbReference>
<feature type="site" description="Important for catalysis" evidence="6">
    <location>
        <position position="149"/>
    </location>
</feature>
<dbReference type="AlphaFoldDB" id="A0A0M2V3J0"/>
<comment type="similarity">
    <text evidence="1 3 7">Belongs to the Glu/Leu/Phe/Val dehydrogenases family.</text>
</comment>
<keyword evidence="5" id="KW-0520">NAD</keyword>
<dbReference type="PRINTS" id="PR00082">
    <property type="entry name" value="GLFDHDRGNASE"/>
</dbReference>
<evidence type="ECO:0000256" key="2">
    <source>
        <dbReference type="ARBA" id="ARBA00023002"/>
    </source>
</evidence>
<dbReference type="GO" id="GO:0004352">
    <property type="term" value="F:glutamate dehydrogenase (NAD+) activity"/>
    <property type="evidence" value="ECO:0007669"/>
    <property type="project" value="TreeGrafter"/>
</dbReference>
<evidence type="ECO:0000256" key="6">
    <source>
        <dbReference type="PIRSR" id="PIRSR000185-3"/>
    </source>
</evidence>
<dbReference type="InterPro" id="IPR006097">
    <property type="entry name" value="Glu/Leu/Phe/Val/Trp_DH_dimer"/>
</dbReference>
<proteinExistence type="inferred from homology"/>
<name>A0A0M2V3J0_9BACT</name>
<dbReference type="Gene3D" id="3.40.50.10860">
    <property type="entry name" value="Leucine Dehydrogenase, chain A, domain 1"/>
    <property type="match status" value="1"/>
</dbReference>
<dbReference type="PANTHER" id="PTHR11606">
    <property type="entry name" value="GLUTAMATE DEHYDROGENASE"/>
    <property type="match status" value="1"/>
</dbReference>
<dbReference type="Gene3D" id="3.40.50.720">
    <property type="entry name" value="NAD(P)-binding Rossmann-like Domain"/>
    <property type="match status" value="1"/>
</dbReference>
<keyword evidence="2 3" id="KW-0560">Oxidoreductase</keyword>
<dbReference type="GO" id="GO:0006538">
    <property type="term" value="P:L-glutamate catabolic process"/>
    <property type="evidence" value="ECO:0007669"/>
    <property type="project" value="TreeGrafter"/>
</dbReference>
<dbReference type="InterPro" id="IPR006096">
    <property type="entry name" value="Glu/Leu/Phe/Val/Trp_DH_C"/>
</dbReference>
<evidence type="ECO:0000313" key="9">
    <source>
        <dbReference type="EMBL" id="KKO21229.1"/>
    </source>
</evidence>
<feature type="binding site" evidence="5">
    <location>
        <position position="352"/>
    </location>
    <ligand>
        <name>substrate</name>
    </ligand>
</feature>
<evidence type="ECO:0000256" key="1">
    <source>
        <dbReference type="ARBA" id="ARBA00006382"/>
    </source>
</evidence>
<feature type="binding site" evidence="5">
    <location>
        <position position="193"/>
    </location>
    <ligand>
        <name>NAD(+)</name>
        <dbReference type="ChEBI" id="CHEBI:57540"/>
    </ligand>
</feature>
<dbReference type="InterPro" id="IPR006095">
    <property type="entry name" value="Glu/Leu/Phe/Val/Trp_DH"/>
</dbReference>
<evidence type="ECO:0000256" key="5">
    <source>
        <dbReference type="PIRSR" id="PIRSR000185-2"/>
    </source>
</evidence>
<reference evidence="9 10" key="1">
    <citation type="journal article" date="2013" name="BMC Microbiol.">
        <title>Identification of the type II cytochrome c maturation pathway in anammox bacteria by comparative genomics.</title>
        <authorList>
            <person name="Ferousi C."/>
            <person name="Speth D.R."/>
            <person name="Reimann J."/>
            <person name="Op den Camp H.J."/>
            <person name="Allen J.W."/>
            <person name="Keltjens J.T."/>
            <person name="Jetten M.S."/>
        </authorList>
    </citation>
    <scope>NUCLEOTIDE SEQUENCE [LARGE SCALE GENOMIC DNA]</scope>
    <source>
        <strain evidence="9">RU1</strain>
    </source>
</reference>
<dbReference type="SUPFAM" id="SSF53223">
    <property type="entry name" value="Aminoacid dehydrogenase-like, N-terminal domain"/>
    <property type="match status" value="1"/>
</dbReference>
<evidence type="ECO:0000259" key="8">
    <source>
        <dbReference type="SMART" id="SM00839"/>
    </source>
</evidence>
<evidence type="ECO:0000256" key="7">
    <source>
        <dbReference type="RuleBase" id="RU004417"/>
    </source>
</evidence>
<dbReference type="InterPro" id="IPR036291">
    <property type="entry name" value="NAD(P)-bd_dom_sf"/>
</dbReference>